<keyword evidence="3" id="KW-1185">Reference proteome</keyword>
<gene>
    <name evidence="2" type="ORF">NBR_LOCUS14021</name>
</gene>
<feature type="compositionally biased region" description="Polar residues" evidence="1">
    <location>
        <begin position="128"/>
        <end position="138"/>
    </location>
</feature>
<dbReference type="WBParaSite" id="NBR_0001402001-mRNA-1">
    <property type="protein sequence ID" value="NBR_0001402001-mRNA-1"/>
    <property type="gene ID" value="NBR_0001402001"/>
</dbReference>
<sequence>MYDTYLMRKFLDMPLPNNYEDRLWITKIIDHMSYEEAFLRRHEIPFRPDKKDRTANIHSTWVYKVEWELFNGEFIETWEIEDHLVHLKELDIYKEKYIHPDHDTSRIYSRCRWTDSEDDDLDSNSNDQTITSRACSKS</sequence>
<dbReference type="Proteomes" id="UP000271162">
    <property type="component" value="Unassembled WGS sequence"/>
</dbReference>
<reference evidence="2 3" key="2">
    <citation type="submission" date="2018-11" db="EMBL/GenBank/DDBJ databases">
        <authorList>
            <consortium name="Pathogen Informatics"/>
        </authorList>
    </citation>
    <scope>NUCLEOTIDE SEQUENCE [LARGE SCALE GENOMIC DNA]</scope>
</reference>
<dbReference type="OMA" id="YNGSHIQ"/>
<accession>A0A0N4YBY5</accession>
<dbReference type="OrthoDB" id="5811295at2759"/>
<evidence type="ECO:0000256" key="1">
    <source>
        <dbReference type="SAM" id="MobiDB-lite"/>
    </source>
</evidence>
<evidence type="ECO:0000313" key="3">
    <source>
        <dbReference type="Proteomes" id="UP000271162"/>
    </source>
</evidence>
<evidence type="ECO:0000313" key="2">
    <source>
        <dbReference type="EMBL" id="VDL77610.1"/>
    </source>
</evidence>
<evidence type="ECO:0000313" key="4">
    <source>
        <dbReference type="WBParaSite" id="NBR_0001402001-mRNA-1"/>
    </source>
</evidence>
<feature type="region of interest" description="Disordered" evidence="1">
    <location>
        <begin position="116"/>
        <end position="138"/>
    </location>
</feature>
<proteinExistence type="predicted"/>
<organism evidence="4">
    <name type="scientific">Nippostrongylus brasiliensis</name>
    <name type="common">Rat hookworm</name>
    <dbReference type="NCBI Taxonomy" id="27835"/>
    <lineage>
        <taxon>Eukaryota</taxon>
        <taxon>Metazoa</taxon>
        <taxon>Ecdysozoa</taxon>
        <taxon>Nematoda</taxon>
        <taxon>Chromadorea</taxon>
        <taxon>Rhabditida</taxon>
        <taxon>Rhabditina</taxon>
        <taxon>Rhabditomorpha</taxon>
        <taxon>Strongyloidea</taxon>
        <taxon>Heligmosomidae</taxon>
        <taxon>Nippostrongylus</taxon>
    </lineage>
</organism>
<name>A0A0N4YBY5_NIPBR</name>
<dbReference type="AlphaFoldDB" id="A0A0N4YBY5"/>
<protein>
    <submittedName>
        <fullName evidence="4">Chromo domain-containing protein</fullName>
    </submittedName>
</protein>
<dbReference type="EMBL" id="UYSL01021220">
    <property type="protein sequence ID" value="VDL77610.1"/>
    <property type="molecule type" value="Genomic_DNA"/>
</dbReference>
<reference evidence="4" key="1">
    <citation type="submission" date="2017-02" db="UniProtKB">
        <authorList>
            <consortium name="WormBaseParasite"/>
        </authorList>
    </citation>
    <scope>IDENTIFICATION</scope>
</reference>